<reference evidence="2" key="1">
    <citation type="submission" date="2016-10" db="EMBL/GenBank/DDBJ databases">
        <authorList>
            <person name="Varghese N."/>
            <person name="Submissions S."/>
        </authorList>
    </citation>
    <scope>NUCLEOTIDE SEQUENCE [LARGE SCALE GENOMIC DNA]</scope>
    <source>
        <strain evidence="2">CGMCC 4.7042</strain>
    </source>
</reference>
<organism evidence="1 2">
    <name type="scientific">Streptomyces wuyuanensis</name>
    <dbReference type="NCBI Taxonomy" id="1196353"/>
    <lineage>
        <taxon>Bacteria</taxon>
        <taxon>Bacillati</taxon>
        <taxon>Actinomycetota</taxon>
        <taxon>Actinomycetes</taxon>
        <taxon>Kitasatosporales</taxon>
        <taxon>Streptomycetaceae</taxon>
        <taxon>Streptomyces</taxon>
    </lineage>
</organism>
<gene>
    <name evidence="1" type="ORF">SAMN05444921_106214</name>
</gene>
<name>A0A1G9S6J4_9ACTN</name>
<evidence type="ECO:0000313" key="1">
    <source>
        <dbReference type="EMBL" id="SDM31138.1"/>
    </source>
</evidence>
<protein>
    <submittedName>
        <fullName evidence="1">Uncharacterized protein</fullName>
    </submittedName>
</protein>
<dbReference type="Proteomes" id="UP000199063">
    <property type="component" value="Unassembled WGS sequence"/>
</dbReference>
<keyword evidence="2" id="KW-1185">Reference proteome</keyword>
<dbReference type="AlphaFoldDB" id="A0A1G9S6J4"/>
<evidence type="ECO:0000313" key="2">
    <source>
        <dbReference type="Proteomes" id="UP000199063"/>
    </source>
</evidence>
<sequence length="89" mass="10042">MEKAAENVRRMATEGAGLLAVIEMLRNDAEFRLTPLHLLRILGEAVGVPWTESRVLLEFFDPELRPLVPEDEIERRAEELLAPYVAAEG</sequence>
<accession>A0A1G9S6J4</accession>
<dbReference type="EMBL" id="FNHI01000006">
    <property type="protein sequence ID" value="SDM31138.1"/>
    <property type="molecule type" value="Genomic_DNA"/>
</dbReference>
<proteinExistence type="predicted"/>
<dbReference type="OrthoDB" id="3634076at2"/>